<organism evidence="2 3">
    <name type="scientific">Photobacterium rosenbergii</name>
    <dbReference type="NCBI Taxonomy" id="294936"/>
    <lineage>
        <taxon>Bacteria</taxon>
        <taxon>Pseudomonadati</taxon>
        <taxon>Pseudomonadota</taxon>
        <taxon>Gammaproteobacteria</taxon>
        <taxon>Vibrionales</taxon>
        <taxon>Vibrionaceae</taxon>
        <taxon>Photobacterium</taxon>
    </lineage>
</organism>
<dbReference type="RefSeq" id="WP_107296291.1">
    <property type="nucleotide sequence ID" value="NZ_PYMB01000001.1"/>
</dbReference>
<dbReference type="AlphaFoldDB" id="A0A2T3NJM9"/>
<reference evidence="2 3" key="1">
    <citation type="submission" date="2018-03" db="EMBL/GenBank/DDBJ databases">
        <title>Whole genome sequencing of Histamine producing bacteria.</title>
        <authorList>
            <person name="Butler K."/>
        </authorList>
    </citation>
    <scope>NUCLEOTIDE SEQUENCE [LARGE SCALE GENOMIC DNA]</scope>
    <source>
        <strain evidence="2 3">DSM 19138</strain>
    </source>
</reference>
<dbReference type="PANTHER" id="PTHR12110:SF41">
    <property type="entry name" value="INOSOSE DEHYDRATASE"/>
    <property type="match status" value="1"/>
</dbReference>
<evidence type="ECO:0000313" key="2">
    <source>
        <dbReference type="EMBL" id="PSW15673.1"/>
    </source>
</evidence>
<proteinExistence type="predicted"/>
<keyword evidence="2" id="KW-0413">Isomerase</keyword>
<dbReference type="InterPro" id="IPR050312">
    <property type="entry name" value="IolE/XylAMocC-like"/>
</dbReference>
<dbReference type="PANTHER" id="PTHR12110">
    <property type="entry name" value="HYDROXYPYRUVATE ISOMERASE"/>
    <property type="match status" value="1"/>
</dbReference>
<evidence type="ECO:0000313" key="3">
    <source>
        <dbReference type="Proteomes" id="UP000241346"/>
    </source>
</evidence>
<accession>A0A2T3NJM9</accession>
<dbReference type="InterPro" id="IPR013022">
    <property type="entry name" value="Xyl_isomerase-like_TIM-brl"/>
</dbReference>
<dbReference type="OrthoDB" id="9798407at2"/>
<dbReference type="Pfam" id="PF01261">
    <property type="entry name" value="AP_endonuc_2"/>
    <property type="match status" value="1"/>
</dbReference>
<gene>
    <name evidence="2" type="ORF">C9J01_01250</name>
</gene>
<comment type="caution">
    <text evidence="2">The sequence shown here is derived from an EMBL/GenBank/DDBJ whole genome shotgun (WGS) entry which is preliminary data.</text>
</comment>
<dbReference type="Proteomes" id="UP000241346">
    <property type="component" value="Unassembled WGS sequence"/>
</dbReference>
<evidence type="ECO:0000259" key="1">
    <source>
        <dbReference type="Pfam" id="PF01261"/>
    </source>
</evidence>
<name>A0A2T3NJM9_9GAMM</name>
<dbReference type="GO" id="GO:0016853">
    <property type="term" value="F:isomerase activity"/>
    <property type="evidence" value="ECO:0007669"/>
    <property type="project" value="UniProtKB-KW"/>
</dbReference>
<dbReference type="EMBL" id="PYMB01000001">
    <property type="protein sequence ID" value="PSW15673.1"/>
    <property type="molecule type" value="Genomic_DNA"/>
</dbReference>
<protein>
    <submittedName>
        <fullName evidence="2">Sugar phosphate isomerase</fullName>
    </submittedName>
</protein>
<sequence>MAKPKIAVQMILLKEKIAEIGVYKTLKQMTNLGYKSVEVSQLDMTEENVSELERAKNELGVEICALTVGCSMKPYGGVKLPFAMEILEDGFDKIISDAKRLDCQFLRIGMLPFSYMSNAEGCLEYAKEMNMYGKRLKEMYGMKLFFHNHHAEFEKVTDDGKTIMDILIENTDPDYVGFELDVHWVHRAGENPVEWIKKLKGRVELVHLKDYKIEVPKEMPKDTRQFYDTYLHKLVRFAEVGEGTLNFKEIISACEEADVRYLPIEQDETYGKDPMDCLKTSAHNLNKMGYADYF</sequence>
<dbReference type="SUPFAM" id="SSF51658">
    <property type="entry name" value="Xylose isomerase-like"/>
    <property type="match status" value="1"/>
</dbReference>
<dbReference type="Gene3D" id="3.20.20.150">
    <property type="entry name" value="Divalent-metal-dependent TIM barrel enzymes"/>
    <property type="match status" value="1"/>
</dbReference>
<feature type="domain" description="Xylose isomerase-like TIM barrel" evidence="1">
    <location>
        <begin position="30"/>
        <end position="258"/>
    </location>
</feature>
<dbReference type="InterPro" id="IPR036237">
    <property type="entry name" value="Xyl_isomerase-like_sf"/>
</dbReference>